<evidence type="ECO:0000313" key="9">
    <source>
        <dbReference type="Proteomes" id="UP000600588"/>
    </source>
</evidence>
<dbReference type="EMBL" id="JACVXB010000008">
    <property type="protein sequence ID" value="MBD0833385.1"/>
    <property type="molecule type" value="Genomic_DNA"/>
</dbReference>
<dbReference type="InterPro" id="IPR011990">
    <property type="entry name" value="TPR-like_helical_dom_sf"/>
</dbReference>
<name>A0A8J6U8K5_9FLAO</name>
<gene>
    <name evidence="8" type="ORF">ICJ83_14715</name>
</gene>
<dbReference type="SUPFAM" id="SSF48452">
    <property type="entry name" value="TPR-like"/>
    <property type="match status" value="1"/>
</dbReference>
<evidence type="ECO:0000259" key="7">
    <source>
        <dbReference type="Pfam" id="PF14322"/>
    </source>
</evidence>
<evidence type="ECO:0000256" key="3">
    <source>
        <dbReference type="ARBA" id="ARBA00022729"/>
    </source>
</evidence>
<feature type="domain" description="SusD-like N-terminal" evidence="7">
    <location>
        <begin position="100"/>
        <end position="220"/>
    </location>
</feature>
<dbReference type="Pfam" id="PF07980">
    <property type="entry name" value="SusD_RagB"/>
    <property type="match status" value="1"/>
</dbReference>
<evidence type="ECO:0000259" key="6">
    <source>
        <dbReference type="Pfam" id="PF07980"/>
    </source>
</evidence>
<keyword evidence="3" id="KW-0732">Signal</keyword>
<sequence>MRNLTIYKYTACLTLAIMVNSCQLTEELDDYKPLYALEAETAINTQETAELALVGAYSAFRQGSQGGFPEMFLTPDILSGYSTAGASSASRPEEQGWVQNNPLATGASTTQSIYTALYDLVNRTNWLINAVDKLEPNVFEPSSRKSEILGEAKILRALGHFYLLRNFGQFYNVNSEYGINLRLEPVRSDEAFPRNTVQETYTSILEDLDVGIAEGPDLRTKKYTNSTFAKALKAKVLLYMGAYGQAANLAQDIIDGANTNFMLEPTYGAIFDDHDSPAIFQSSEILFGTAGEPAAGTGIGNFYSGFAITITQNYLDAISETFEVDGQMIDIDGENRGKAIIFDNVSFGGFYSTKYTTYFTSGDYEMIYHMRMAEVYLILAEASARANNMVTTEALNALNEIRLRAGATTTGGDGFETYPNTISLDQFLTAVRYEKLAEIYQEGGENWYDLIRYDYADGFGTGFQVSDVKPTATDSDKFILPIPTESIDAGGNVVDQNPGYN</sequence>
<dbReference type="AlphaFoldDB" id="A0A8J6U8K5"/>
<dbReference type="Gene3D" id="1.25.40.390">
    <property type="match status" value="1"/>
</dbReference>
<dbReference type="InterPro" id="IPR012944">
    <property type="entry name" value="SusD_RagB_dom"/>
</dbReference>
<evidence type="ECO:0000256" key="4">
    <source>
        <dbReference type="ARBA" id="ARBA00023136"/>
    </source>
</evidence>
<dbReference type="GO" id="GO:0009279">
    <property type="term" value="C:cell outer membrane"/>
    <property type="evidence" value="ECO:0007669"/>
    <property type="project" value="UniProtKB-SubCell"/>
</dbReference>
<evidence type="ECO:0000256" key="2">
    <source>
        <dbReference type="ARBA" id="ARBA00006275"/>
    </source>
</evidence>
<dbReference type="RefSeq" id="WP_188231170.1">
    <property type="nucleotide sequence ID" value="NZ_JACVXB010000008.1"/>
</dbReference>
<evidence type="ECO:0000313" key="8">
    <source>
        <dbReference type="EMBL" id="MBD0833385.1"/>
    </source>
</evidence>
<keyword evidence="9" id="KW-1185">Reference proteome</keyword>
<proteinExistence type="inferred from homology"/>
<comment type="caution">
    <text evidence="8">The sequence shown here is derived from an EMBL/GenBank/DDBJ whole genome shotgun (WGS) entry which is preliminary data.</text>
</comment>
<protein>
    <submittedName>
        <fullName evidence="8">RagB/SusD family nutrient uptake outer membrane protein</fullName>
    </submittedName>
</protein>
<comment type="subcellular location">
    <subcellularLocation>
        <location evidence="1">Cell outer membrane</location>
    </subcellularLocation>
</comment>
<reference evidence="8 9" key="1">
    <citation type="submission" date="2020-09" db="EMBL/GenBank/DDBJ databases">
        <title>TT11 complete genome.</title>
        <authorList>
            <person name="Wu Z."/>
        </authorList>
    </citation>
    <scope>NUCLEOTIDE SEQUENCE [LARGE SCALE GENOMIC DNA]</scope>
    <source>
        <strain evidence="8 9">TT11</strain>
    </source>
</reference>
<evidence type="ECO:0000256" key="1">
    <source>
        <dbReference type="ARBA" id="ARBA00004442"/>
    </source>
</evidence>
<accession>A0A8J6U8K5</accession>
<keyword evidence="5" id="KW-0998">Cell outer membrane</keyword>
<organism evidence="8 9">
    <name type="scientific">Aestuariibaculum sediminum</name>
    <dbReference type="NCBI Taxonomy" id="2770637"/>
    <lineage>
        <taxon>Bacteria</taxon>
        <taxon>Pseudomonadati</taxon>
        <taxon>Bacteroidota</taxon>
        <taxon>Flavobacteriia</taxon>
        <taxon>Flavobacteriales</taxon>
        <taxon>Flavobacteriaceae</taxon>
    </lineage>
</organism>
<dbReference type="Proteomes" id="UP000600588">
    <property type="component" value="Unassembled WGS sequence"/>
</dbReference>
<dbReference type="InterPro" id="IPR033985">
    <property type="entry name" value="SusD-like_N"/>
</dbReference>
<comment type="similarity">
    <text evidence="2">Belongs to the SusD family.</text>
</comment>
<dbReference type="Pfam" id="PF14322">
    <property type="entry name" value="SusD-like_3"/>
    <property type="match status" value="1"/>
</dbReference>
<feature type="domain" description="RagB/SusD" evidence="6">
    <location>
        <begin position="346"/>
        <end position="500"/>
    </location>
</feature>
<evidence type="ECO:0000256" key="5">
    <source>
        <dbReference type="ARBA" id="ARBA00023237"/>
    </source>
</evidence>
<keyword evidence="4" id="KW-0472">Membrane</keyword>